<dbReference type="InterPro" id="IPR029526">
    <property type="entry name" value="PGBD"/>
</dbReference>
<dbReference type="VEuPathDB" id="VectorBase:GAUT043390"/>
<organism evidence="3 4">
    <name type="scientific">Glossina austeni</name>
    <name type="common">Savannah tsetse fly</name>
    <dbReference type="NCBI Taxonomy" id="7395"/>
    <lineage>
        <taxon>Eukaryota</taxon>
        <taxon>Metazoa</taxon>
        <taxon>Ecdysozoa</taxon>
        <taxon>Arthropoda</taxon>
        <taxon>Hexapoda</taxon>
        <taxon>Insecta</taxon>
        <taxon>Pterygota</taxon>
        <taxon>Neoptera</taxon>
        <taxon>Endopterygota</taxon>
        <taxon>Diptera</taxon>
        <taxon>Brachycera</taxon>
        <taxon>Muscomorpha</taxon>
        <taxon>Hippoboscoidea</taxon>
        <taxon>Glossinidae</taxon>
        <taxon>Glossina</taxon>
    </lineage>
</organism>
<sequence>MIDYLRLFNETMGRVYKPETKLCINEAIVLWRGKLIFRQYIKNKRHIYGIKLYELCEPNEIVLRVKIYAGKYDDLSRRNHTSNVVLGLMDGFLNSGYELYMDNYYNSVGLAIKKKLNQGDSEWLRSGSIMVKKRKDKRDVLTISNMHRREMVQVQNINGKISSNPDTVIGYILGMAGIDGSDQRFKVKQFGCINVRTNGLGWSCLQCTELDLNLCKLLKQTQEGFKNLATETWLKSYTKDDEILSDAAEHRTPEEISPDERDFQSSLFNLSWSTDRTVNPQKGFQKKNDFVKHQHSVNHIRKQTEKDVYCDECEIRVKKETWPYHLRINFHKENWNKWMDMSVTCVESTFQNRIETYKWENRNKENLIPEDFLTSIENNVIRTLRNTVQKHRNIKFNCILCSENEHEENTRMINERRRRPRCLEADVRRVIVQQDSPRRRGRRSAATMRIDVGECDYNPSYKNSSHTKRSEADRSLLEKVSERAKQDKY</sequence>
<reference evidence="3" key="1">
    <citation type="submission" date="2020-05" db="UniProtKB">
        <authorList>
            <consortium name="EnsemblMetazoa"/>
        </authorList>
    </citation>
    <scope>IDENTIFICATION</scope>
    <source>
        <strain evidence="3">TTRI</strain>
    </source>
</reference>
<keyword evidence="4" id="KW-1185">Reference proteome</keyword>
<dbReference type="AlphaFoldDB" id="A0A1A9VPF5"/>
<evidence type="ECO:0000313" key="4">
    <source>
        <dbReference type="Proteomes" id="UP000078200"/>
    </source>
</evidence>
<protein>
    <submittedName>
        <fullName evidence="3">DDE_Tnp_1_7 domain-containing protein</fullName>
    </submittedName>
</protein>
<proteinExistence type="predicted"/>
<evidence type="ECO:0000259" key="2">
    <source>
        <dbReference type="Pfam" id="PF13843"/>
    </source>
</evidence>
<feature type="domain" description="PiggyBac transposable element-derived protein" evidence="2">
    <location>
        <begin position="7"/>
        <end position="112"/>
    </location>
</feature>
<feature type="compositionally biased region" description="Basic and acidic residues" evidence="1">
    <location>
        <begin position="468"/>
        <end position="489"/>
    </location>
</feature>
<dbReference type="STRING" id="7395.A0A1A9VPF5"/>
<dbReference type="Pfam" id="PF13843">
    <property type="entry name" value="DDE_Tnp_1_7"/>
    <property type="match status" value="1"/>
</dbReference>
<feature type="region of interest" description="Disordered" evidence="1">
    <location>
        <begin position="454"/>
        <end position="489"/>
    </location>
</feature>
<evidence type="ECO:0000256" key="1">
    <source>
        <dbReference type="SAM" id="MobiDB-lite"/>
    </source>
</evidence>
<dbReference type="PANTHER" id="PTHR46599:SF3">
    <property type="entry name" value="PIGGYBAC TRANSPOSABLE ELEMENT-DERIVED PROTEIN 4"/>
    <property type="match status" value="1"/>
</dbReference>
<dbReference type="PANTHER" id="PTHR46599">
    <property type="entry name" value="PIGGYBAC TRANSPOSABLE ELEMENT-DERIVED PROTEIN 4"/>
    <property type="match status" value="1"/>
</dbReference>
<dbReference type="EnsemblMetazoa" id="GAUT043390-RA">
    <property type="protein sequence ID" value="GAUT043390-PA"/>
    <property type="gene ID" value="GAUT043390"/>
</dbReference>
<accession>A0A1A9VPF5</accession>
<dbReference type="Proteomes" id="UP000078200">
    <property type="component" value="Unassembled WGS sequence"/>
</dbReference>
<evidence type="ECO:0000313" key="3">
    <source>
        <dbReference type="EnsemblMetazoa" id="GAUT043390-PA"/>
    </source>
</evidence>
<name>A0A1A9VPF5_GLOAU</name>